<sequence>MGDNTELKDLILQTLDEVARDPNDISKDESIQPIESMAKQKLDSSDPSPDLANTPKPKMTLPKTSIESSPIKEGKIIAPSARECGLSQESLLLLENLREKLLVLFEGLKMPELQDTQNKLDLVVRFLQYQLCMIDEILQKSK</sequence>
<evidence type="ECO:0000313" key="3">
    <source>
        <dbReference type="EMBL" id="STO97608.1"/>
    </source>
</evidence>
<name>A0A377J5F8_9HELI</name>
<evidence type="ECO:0000259" key="2">
    <source>
        <dbReference type="Pfam" id="PF21862"/>
    </source>
</evidence>
<dbReference type="EMBL" id="UGHV01000001">
    <property type="protein sequence ID" value="STO97608.1"/>
    <property type="molecule type" value="Genomic_DNA"/>
</dbReference>
<feature type="domain" description="Campylobacter invasion antigen D C-terminal" evidence="2">
    <location>
        <begin position="91"/>
        <end position="140"/>
    </location>
</feature>
<proteinExistence type="predicted"/>
<feature type="region of interest" description="Disordered" evidence="1">
    <location>
        <begin position="19"/>
        <end position="72"/>
    </location>
</feature>
<dbReference type="RefSeq" id="WP_115011832.1">
    <property type="nucleotide sequence ID" value="NZ_UGHV01000001.1"/>
</dbReference>
<gene>
    <name evidence="3" type="ORF">NCTC12410_01441</name>
</gene>
<dbReference type="AlphaFoldDB" id="A0A377J5F8"/>
<dbReference type="OrthoDB" id="5329345at2"/>
<protein>
    <recommendedName>
        <fullName evidence="2">Campylobacter invasion antigen D C-terminal domain-containing protein</fullName>
    </recommendedName>
</protein>
<dbReference type="InterPro" id="IPR054057">
    <property type="entry name" value="CiaD_C"/>
</dbReference>
<dbReference type="Pfam" id="PF21862">
    <property type="entry name" value="CiaD"/>
    <property type="match status" value="1"/>
</dbReference>
<evidence type="ECO:0000256" key="1">
    <source>
        <dbReference type="SAM" id="MobiDB-lite"/>
    </source>
</evidence>
<organism evidence="3 4">
    <name type="scientific">Helicobacter canis</name>
    <dbReference type="NCBI Taxonomy" id="29419"/>
    <lineage>
        <taxon>Bacteria</taxon>
        <taxon>Pseudomonadati</taxon>
        <taxon>Campylobacterota</taxon>
        <taxon>Epsilonproteobacteria</taxon>
        <taxon>Campylobacterales</taxon>
        <taxon>Helicobacteraceae</taxon>
        <taxon>Helicobacter</taxon>
    </lineage>
</organism>
<dbReference type="Proteomes" id="UP000254841">
    <property type="component" value="Unassembled WGS sequence"/>
</dbReference>
<accession>A0A377J5F8</accession>
<evidence type="ECO:0000313" key="4">
    <source>
        <dbReference type="Proteomes" id="UP000254841"/>
    </source>
</evidence>
<reference evidence="3 4" key="1">
    <citation type="submission" date="2018-06" db="EMBL/GenBank/DDBJ databases">
        <authorList>
            <consortium name="Pathogen Informatics"/>
            <person name="Doyle S."/>
        </authorList>
    </citation>
    <scope>NUCLEOTIDE SEQUENCE [LARGE SCALE GENOMIC DNA]</scope>
    <source>
        <strain evidence="3 4">NCTC12410</strain>
    </source>
</reference>
<feature type="compositionally biased region" description="Basic and acidic residues" evidence="1">
    <location>
        <begin position="19"/>
        <end position="30"/>
    </location>
</feature>